<organism evidence="2 3">
    <name type="scientific">Sinosporangium siamense</name>
    <dbReference type="NCBI Taxonomy" id="1367973"/>
    <lineage>
        <taxon>Bacteria</taxon>
        <taxon>Bacillati</taxon>
        <taxon>Actinomycetota</taxon>
        <taxon>Actinomycetes</taxon>
        <taxon>Streptosporangiales</taxon>
        <taxon>Streptosporangiaceae</taxon>
        <taxon>Sinosporangium</taxon>
    </lineage>
</organism>
<keyword evidence="3" id="KW-1185">Reference proteome</keyword>
<evidence type="ECO:0000313" key="3">
    <source>
        <dbReference type="Proteomes" id="UP000606172"/>
    </source>
</evidence>
<protein>
    <submittedName>
        <fullName evidence="2">Uncharacterized protein</fullName>
    </submittedName>
</protein>
<dbReference type="AlphaFoldDB" id="A0A919RH73"/>
<proteinExistence type="predicted"/>
<sequence>MRRDFSYKQLSAQNPTTPVSHIHRLSAAAEDTILSPSTKTDTSDIFPGQSTDPP</sequence>
<gene>
    <name evidence="2" type="ORF">Ssi02_20100</name>
</gene>
<evidence type="ECO:0000256" key="1">
    <source>
        <dbReference type="SAM" id="MobiDB-lite"/>
    </source>
</evidence>
<dbReference type="EMBL" id="BOOW01000012">
    <property type="protein sequence ID" value="GII91779.1"/>
    <property type="molecule type" value="Genomic_DNA"/>
</dbReference>
<accession>A0A919RH73</accession>
<comment type="caution">
    <text evidence="2">The sequence shown here is derived from an EMBL/GenBank/DDBJ whole genome shotgun (WGS) entry which is preliminary data.</text>
</comment>
<evidence type="ECO:0000313" key="2">
    <source>
        <dbReference type="EMBL" id="GII91779.1"/>
    </source>
</evidence>
<name>A0A919RH73_9ACTN</name>
<feature type="region of interest" description="Disordered" evidence="1">
    <location>
        <begin position="30"/>
        <end position="54"/>
    </location>
</feature>
<dbReference type="Proteomes" id="UP000606172">
    <property type="component" value="Unassembled WGS sequence"/>
</dbReference>
<reference evidence="2" key="1">
    <citation type="submission" date="2021-01" db="EMBL/GenBank/DDBJ databases">
        <title>Whole genome shotgun sequence of Sinosporangium siamense NBRC 109515.</title>
        <authorList>
            <person name="Komaki H."/>
            <person name="Tamura T."/>
        </authorList>
    </citation>
    <scope>NUCLEOTIDE SEQUENCE</scope>
    <source>
        <strain evidence="2">NBRC 109515</strain>
    </source>
</reference>